<proteinExistence type="predicted"/>
<dbReference type="OrthoDB" id="4266126at2"/>
<feature type="compositionally biased region" description="Low complexity" evidence="1">
    <location>
        <begin position="22"/>
        <end position="33"/>
    </location>
</feature>
<organism evidence="4 5">
    <name type="scientific">Nocardia cyriacigeorgica (strain GUH-2)</name>
    <dbReference type="NCBI Taxonomy" id="1127134"/>
    <lineage>
        <taxon>Bacteria</taxon>
        <taxon>Bacillati</taxon>
        <taxon>Actinomycetota</taxon>
        <taxon>Actinomycetes</taxon>
        <taxon>Mycobacteriales</taxon>
        <taxon>Nocardiaceae</taxon>
        <taxon>Nocardia</taxon>
    </lineage>
</organism>
<dbReference type="InterPro" id="IPR026004">
    <property type="entry name" value="Septum_form"/>
</dbReference>
<feature type="domain" description="Septum formation-related" evidence="3">
    <location>
        <begin position="131"/>
        <end position="357"/>
    </location>
</feature>
<dbReference type="STRING" id="1127134.NOCYR_0103"/>
<evidence type="ECO:0000256" key="1">
    <source>
        <dbReference type="SAM" id="MobiDB-lite"/>
    </source>
</evidence>
<feature type="compositionally biased region" description="Low complexity" evidence="1">
    <location>
        <begin position="40"/>
        <end position="64"/>
    </location>
</feature>
<dbReference type="KEGG" id="ncy:NOCYR_0103"/>
<feature type="region of interest" description="Disordered" evidence="1">
    <location>
        <begin position="382"/>
        <end position="411"/>
    </location>
</feature>
<feature type="region of interest" description="Disordered" evidence="1">
    <location>
        <begin position="1"/>
        <end position="69"/>
    </location>
</feature>
<feature type="compositionally biased region" description="Pro residues" evidence="1">
    <location>
        <begin position="386"/>
        <end position="411"/>
    </location>
</feature>
<feature type="transmembrane region" description="Helical" evidence="2">
    <location>
        <begin position="81"/>
        <end position="103"/>
    </location>
</feature>
<keyword evidence="2" id="KW-0812">Transmembrane</keyword>
<dbReference type="HOGENOM" id="CLU_037731_1_1_11"/>
<dbReference type="Pfam" id="PF13845">
    <property type="entry name" value="Septum_form"/>
    <property type="match status" value="1"/>
</dbReference>
<protein>
    <submittedName>
        <fullName evidence="4">Putative CONSERVED MEMBRANE PROTEIN</fullName>
    </submittedName>
</protein>
<dbReference type="RefSeq" id="WP_014348404.1">
    <property type="nucleotide sequence ID" value="NC_016887.1"/>
</dbReference>
<dbReference type="eggNOG" id="ENOG5030VN0">
    <property type="taxonomic scope" value="Bacteria"/>
</dbReference>
<evidence type="ECO:0000256" key="2">
    <source>
        <dbReference type="SAM" id="Phobius"/>
    </source>
</evidence>
<keyword evidence="5" id="KW-1185">Reference proteome</keyword>
<keyword evidence="2" id="KW-0472">Membrane</keyword>
<reference evidence="4 5" key="1">
    <citation type="journal article" date="2012" name="J. Bacteriol.">
        <title>Genome sequence of the human- and animal-pathogenic strain Nocardia cyriacigeorgica GUH-2.</title>
        <authorList>
            <person name="Zoropogui A."/>
            <person name="Pujic P."/>
            <person name="Normand P."/>
            <person name="Barbe V."/>
            <person name="Beaman B."/>
            <person name="Beaman L."/>
            <person name="Boiron P."/>
            <person name="Colinon C."/>
            <person name="Deredjian A."/>
            <person name="Graindorge A."/>
            <person name="Mangenot S."/>
            <person name="Nazaret S."/>
            <person name="Neto M."/>
            <person name="Petit S."/>
            <person name="Roche D."/>
            <person name="Vallenet D."/>
            <person name="Rodriguez-Nava V."/>
            <person name="Richard Y."/>
            <person name="Cournoyer B."/>
            <person name="Blaha D."/>
        </authorList>
    </citation>
    <scope>NUCLEOTIDE SEQUENCE [LARGE SCALE GENOMIC DNA]</scope>
    <source>
        <strain evidence="4 5">GUH-2</strain>
    </source>
</reference>
<evidence type="ECO:0000313" key="5">
    <source>
        <dbReference type="Proteomes" id="UP000008190"/>
    </source>
</evidence>
<name>H6R6F4_NOCCG</name>
<dbReference type="AlphaFoldDB" id="H6R6F4"/>
<accession>H6R6F4</accession>
<sequence>MTSDDAHTPPPVPESARDGDPSRPAAGRPARGSASRRPRGAAFGRSKPRQGRGSAAAAGSAGQADEAPGGKLRLSAPKLRWGLLAVAVGAVTAAMVTLFVTGFENDSGLEAHNPAVAVPAGAEKTFGTATRGDCLSWTAPDRSDLVEVDCADKHLFEVTADIDLSKYPGKEFGPGSRFPDSLRFTELKEEHCVTAAQQYLGGKFDPRGRFVVGLMYPSPEGWAKSGDRKLRCGLQAAGLTGAASAPLPTSGSVLDNDQSKVFAPGVCLGINQNLPTDPVDCTQPHAVEIVATVDLGARFQGPPPPKEEQDKFVEGECARLSTEYLGGPDVLRNKTLTLFFDYIDARSWLAGSRKLDCMVGKGADREGFAPITGSAKGEILINGQAPVPPPSDGRYTPPPLPGAAPLPPQPR</sequence>
<evidence type="ECO:0000313" key="4">
    <source>
        <dbReference type="EMBL" id="CCF60927.1"/>
    </source>
</evidence>
<dbReference type="EMBL" id="FO082843">
    <property type="protein sequence ID" value="CCF60927.1"/>
    <property type="molecule type" value="Genomic_DNA"/>
</dbReference>
<keyword evidence="2" id="KW-1133">Transmembrane helix</keyword>
<evidence type="ECO:0000259" key="3">
    <source>
        <dbReference type="Pfam" id="PF13845"/>
    </source>
</evidence>
<dbReference type="Proteomes" id="UP000008190">
    <property type="component" value="Chromosome"/>
</dbReference>
<gene>
    <name evidence="4" type="ordered locus">NOCYR_0103</name>
</gene>